<proteinExistence type="predicted"/>
<comment type="cofactor">
    <cofactor evidence="2">
        <name>Mg(2+)</name>
        <dbReference type="ChEBI" id="CHEBI:18420"/>
    </cofactor>
</comment>
<dbReference type="GO" id="GO:0009239">
    <property type="term" value="P:enterobactin biosynthetic process"/>
    <property type="evidence" value="ECO:0007669"/>
    <property type="project" value="InterPro"/>
</dbReference>
<dbReference type="PANTHER" id="PTHR38096:SF1">
    <property type="entry name" value="ENTEROBACTIN SYNTHASE COMPONENT D"/>
    <property type="match status" value="1"/>
</dbReference>
<protein>
    <submittedName>
        <fullName evidence="3">Phosphopantetheinyltransferase component of enterobactin synthase multienzyme complex</fullName>
    </submittedName>
</protein>
<reference evidence="3 4" key="1">
    <citation type="submission" date="2018-12" db="EMBL/GenBank/DDBJ databases">
        <authorList>
            <consortium name="Pathogen Informatics"/>
        </authorList>
    </citation>
    <scope>NUCLEOTIDE SEQUENCE [LARGE SCALE GENOMIC DNA]</scope>
    <source>
        <strain evidence="3 4">NCTC6754</strain>
    </source>
</reference>
<dbReference type="GO" id="GO:0009366">
    <property type="term" value="C:enterobactin synthetase complex"/>
    <property type="evidence" value="ECO:0007669"/>
    <property type="project" value="InterPro"/>
</dbReference>
<feature type="binding site" evidence="2">
    <location>
        <position position="110"/>
    </location>
    <ligand>
        <name>Mg(2+)</name>
        <dbReference type="ChEBI" id="CHEBI:18420"/>
    </ligand>
</feature>
<keyword evidence="3" id="KW-0808">Transferase</keyword>
<accession>A0A3S4KDS4</accession>
<feature type="binding site" evidence="1">
    <location>
        <position position="108"/>
    </location>
    <ligand>
        <name>CoA</name>
        <dbReference type="ChEBI" id="CHEBI:57287"/>
    </ligand>
</feature>
<organism evidence="3 4">
    <name type="scientific">Salmonella enterica I</name>
    <dbReference type="NCBI Taxonomy" id="59201"/>
    <lineage>
        <taxon>Bacteria</taxon>
        <taxon>Pseudomonadati</taxon>
        <taxon>Pseudomonadota</taxon>
        <taxon>Gammaproteobacteria</taxon>
        <taxon>Enterobacterales</taxon>
        <taxon>Enterobacteriaceae</taxon>
        <taxon>Salmonella</taxon>
    </lineage>
</organism>
<dbReference type="PANTHER" id="PTHR38096">
    <property type="entry name" value="ENTEROBACTIN SYNTHASE COMPONENT D"/>
    <property type="match status" value="1"/>
</dbReference>
<keyword evidence="2" id="KW-0460">Magnesium</keyword>
<feature type="binding site" evidence="1">
    <location>
        <begin position="90"/>
        <end position="91"/>
    </location>
    <ligand>
        <name>CoA</name>
        <dbReference type="ChEBI" id="CHEBI:57287"/>
    </ligand>
</feature>
<dbReference type="Proteomes" id="UP000269208">
    <property type="component" value="Chromosome"/>
</dbReference>
<dbReference type="GO" id="GO:0008897">
    <property type="term" value="F:holo-[acyl-carrier-protein] synthase activity"/>
    <property type="evidence" value="ECO:0007669"/>
    <property type="project" value="TreeGrafter"/>
</dbReference>
<evidence type="ECO:0000256" key="1">
    <source>
        <dbReference type="PIRSR" id="PIRSR603542-1"/>
    </source>
</evidence>
<dbReference type="GO" id="GO:0005886">
    <property type="term" value="C:plasma membrane"/>
    <property type="evidence" value="ECO:0007669"/>
    <property type="project" value="TreeGrafter"/>
</dbReference>
<dbReference type="InterPro" id="IPR003542">
    <property type="entry name" value="Enbac_synth_compD-like"/>
</dbReference>
<evidence type="ECO:0000313" key="4">
    <source>
        <dbReference type="Proteomes" id="UP000269208"/>
    </source>
</evidence>
<dbReference type="GO" id="GO:0046872">
    <property type="term" value="F:metal ion binding"/>
    <property type="evidence" value="ECO:0007669"/>
    <property type="project" value="UniProtKB-KW"/>
</dbReference>
<name>A0A3S4KDS4_SALET</name>
<keyword evidence="2" id="KW-0479">Metal-binding</keyword>
<feature type="binding site" evidence="2">
    <location>
        <position position="108"/>
    </location>
    <ligand>
        <name>Mg(2+)</name>
        <dbReference type="ChEBI" id="CHEBI:18420"/>
    </ligand>
</feature>
<feature type="binding site" evidence="2">
    <location>
        <position position="109"/>
    </location>
    <ligand>
        <name>Mg(2+)</name>
        <dbReference type="ChEBI" id="CHEBI:18420"/>
    </ligand>
</feature>
<evidence type="ECO:0000313" key="3">
    <source>
        <dbReference type="EMBL" id="VEB62275.1"/>
    </source>
</evidence>
<evidence type="ECO:0000256" key="2">
    <source>
        <dbReference type="PIRSR" id="PIRSR603542-2"/>
    </source>
</evidence>
<sequence>MLTSHFPLPFAGHRLHIVDFDASSFREHDLLWPTSITIGSGLPDASVKLNIWQAALPPFMRYARWASGQCPVWATSDSRYGRTAYFGSISHCATTALAVISRQRIGIDIEKIMSQQHGDRAGAVHY</sequence>
<dbReference type="EMBL" id="LR134190">
    <property type="protein sequence ID" value="VEB62275.1"/>
    <property type="molecule type" value="Genomic_DNA"/>
</dbReference>
<gene>
    <name evidence="3" type="primary">entD</name>
    <name evidence="3" type="ORF">NCTC6754_07668</name>
</gene>
<dbReference type="AlphaFoldDB" id="A0A3S4KDS4"/>